<dbReference type="InterPro" id="IPR036291">
    <property type="entry name" value="NAD(P)-bd_dom_sf"/>
</dbReference>
<dbReference type="PROSITE" id="PS00061">
    <property type="entry name" value="ADH_SHORT"/>
    <property type="match status" value="1"/>
</dbReference>
<accession>A0A098BQJ8</accession>
<keyword evidence="2" id="KW-0560">Oxidoreductase</keyword>
<dbReference type="Gene3D" id="3.40.50.720">
    <property type="entry name" value="NAD(P)-binding Rossmann-like Domain"/>
    <property type="match status" value="1"/>
</dbReference>
<dbReference type="eggNOG" id="COG0300">
    <property type="taxonomic scope" value="Bacteria"/>
</dbReference>
<sequence>MVPMRSRIAEMRRWRAGTVVHQRLHDLTGTLVVVTGAGSGIGRATARAFADVGAIVVVADRNVDTARATAELLNAPLPGAGGSRAVFGGGAHAYELDVADEEQVRRFAATVRSQHGVPDVVVNNAGIGVIGTFTATPQETFEHVMDVNFWGVVYGCRAFGDQMLERGTGGHIVNVASAAAFTPQKSLVAYSTSKAAVLMFTECLRAELMVHGIGVSAICPGLVGTNLVPGAEMVGLGAPEQRTLRERVTALYRTRSYPPYKVGEAIVAAVRHNRALVTVTPEAKTRRWVSRLAPEAMRFGARFEPDR</sequence>
<dbReference type="InterPro" id="IPR020904">
    <property type="entry name" value="Sc_DH/Rdtase_CS"/>
</dbReference>
<dbReference type="PANTHER" id="PTHR43391">
    <property type="entry name" value="RETINOL DEHYDROGENASE-RELATED"/>
    <property type="match status" value="1"/>
</dbReference>
<gene>
    <name evidence="4" type="ORF">RHRU231_590060</name>
</gene>
<dbReference type="CDD" id="cd05233">
    <property type="entry name" value="SDR_c"/>
    <property type="match status" value="1"/>
</dbReference>
<dbReference type="SUPFAM" id="SSF51735">
    <property type="entry name" value="NAD(P)-binding Rossmann-fold domains"/>
    <property type="match status" value="1"/>
</dbReference>
<name>A0A098BQJ8_9NOCA</name>
<dbReference type="Proteomes" id="UP000042997">
    <property type="component" value="Unassembled WGS sequence"/>
</dbReference>
<dbReference type="InterPro" id="IPR002347">
    <property type="entry name" value="SDR_fam"/>
</dbReference>
<comment type="similarity">
    <text evidence="1 3">Belongs to the short-chain dehydrogenases/reductases (SDR) family.</text>
</comment>
<protein>
    <submittedName>
        <fullName evidence="4">Oxidoreductase</fullName>
    </submittedName>
</protein>
<dbReference type="PRINTS" id="PR00081">
    <property type="entry name" value="GDHRDH"/>
</dbReference>
<organism evidence="4 5">
    <name type="scientific">Rhodococcus ruber</name>
    <dbReference type="NCBI Taxonomy" id="1830"/>
    <lineage>
        <taxon>Bacteria</taxon>
        <taxon>Bacillati</taxon>
        <taxon>Actinomycetota</taxon>
        <taxon>Actinomycetes</taxon>
        <taxon>Mycobacteriales</taxon>
        <taxon>Nocardiaceae</taxon>
        <taxon>Rhodococcus</taxon>
    </lineage>
</organism>
<dbReference type="AlphaFoldDB" id="A0A098BQJ8"/>
<dbReference type="Pfam" id="PF00106">
    <property type="entry name" value="adh_short"/>
    <property type="match status" value="1"/>
</dbReference>
<evidence type="ECO:0000256" key="1">
    <source>
        <dbReference type="ARBA" id="ARBA00006484"/>
    </source>
</evidence>
<dbReference type="EMBL" id="CCSD01000071">
    <property type="protein sequence ID" value="CDZ90001.1"/>
    <property type="molecule type" value="Genomic_DNA"/>
</dbReference>
<dbReference type="PANTHER" id="PTHR43391:SF12">
    <property type="entry name" value="OXIDOREDUCTASE EPHD-RELATED"/>
    <property type="match status" value="1"/>
</dbReference>
<dbReference type="GO" id="GO:0016491">
    <property type="term" value="F:oxidoreductase activity"/>
    <property type="evidence" value="ECO:0007669"/>
    <property type="project" value="UniProtKB-KW"/>
</dbReference>
<evidence type="ECO:0000256" key="3">
    <source>
        <dbReference type="RuleBase" id="RU000363"/>
    </source>
</evidence>
<proteinExistence type="inferred from homology"/>
<dbReference type="FunFam" id="3.40.50.720:FF:000084">
    <property type="entry name" value="Short-chain dehydrogenase reductase"/>
    <property type="match status" value="1"/>
</dbReference>
<dbReference type="PRINTS" id="PR00080">
    <property type="entry name" value="SDRFAMILY"/>
</dbReference>
<evidence type="ECO:0000313" key="4">
    <source>
        <dbReference type="EMBL" id="CDZ90001.1"/>
    </source>
</evidence>
<evidence type="ECO:0000256" key="2">
    <source>
        <dbReference type="ARBA" id="ARBA00023002"/>
    </source>
</evidence>
<evidence type="ECO:0000313" key="5">
    <source>
        <dbReference type="Proteomes" id="UP000042997"/>
    </source>
</evidence>
<reference evidence="4 5" key="1">
    <citation type="journal article" date="2014" name="Genome Announc.">
        <title>Draft Genome Sequence of Propane- and Butane-Oxidizing Actinobacterium Rhodococcus ruber IEGM 231.</title>
        <authorList>
            <person name="Ivshina I.B."/>
            <person name="Kuyukina M.S."/>
            <person name="Krivoruchko A.V."/>
            <person name="Barbe V."/>
            <person name="Fischer C."/>
        </authorList>
    </citation>
    <scope>NUCLEOTIDE SEQUENCE [LARGE SCALE GENOMIC DNA]</scope>
</reference>